<name>A0A7C5V769_9FIRM</name>
<dbReference type="Pfam" id="PF09865">
    <property type="entry name" value="DUF2092"/>
    <property type="match status" value="1"/>
</dbReference>
<gene>
    <name evidence="1" type="ORF">ENL71_10875</name>
</gene>
<dbReference type="EMBL" id="DRUZ01000125">
    <property type="protein sequence ID" value="HHS02942.1"/>
    <property type="molecule type" value="Genomic_DNA"/>
</dbReference>
<protein>
    <submittedName>
        <fullName evidence="1">DUF2092 domain-containing protein</fullName>
    </submittedName>
</protein>
<reference evidence="1" key="1">
    <citation type="journal article" date="2020" name="mSystems">
        <title>Genome- and Community-Level Interaction Insights into Carbon Utilization and Element Cycling Functions of Hydrothermarchaeota in Hydrothermal Sediment.</title>
        <authorList>
            <person name="Zhou Z."/>
            <person name="Liu Y."/>
            <person name="Xu W."/>
            <person name="Pan J."/>
            <person name="Luo Z.H."/>
            <person name="Li M."/>
        </authorList>
    </citation>
    <scope>NUCLEOTIDE SEQUENCE [LARGE SCALE GENOMIC DNA]</scope>
    <source>
        <strain evidence="1">SpSt-102</strain>
    </source>
</reference>
<dbReference type="AlphaFoldDB" id="A0A7C5V769"/>
<evidence type="ECO:0000313" key="1">
    <source>
        <dbReference type="EMBL" id="HHS02942.1"/>
    </source>
</evidence>
<sequence length="350" mass="38824">MKSLVRVLSAIVTICFITFLLSSSIFALSSQQTQLSMLEKNFKAELAKILNPDSPISCDIITTSTGQKSIGYGLSLMVNQTKTCKVIFDRKNKKFFVQTKKDNTNQIVFLNGQNIYTLDPKDNKYVLSTIPASLWMSINMLDSTISQPMSKFYQTILNYLSSQASSIVKSAHKTTTSVSSKKISCWQLSTTLPSKVLEPAFKELLATTSKSALSQLSLMLDIYLKSLTDDEKKALNSLNIDVSKLSSSEISKQLESNLSRFISSIKLDNYKISFYVDEKTGKVVKIIIKNAPASGSGISSRIEIANILTGAEVKFPQISPNMTKQSTNQIDIVGILKLIENFLTKMQQIK</sequence>
<accession>A0A7C5V769</accession>
<dbReference type="InterPro" id="IPR019207">
    <property type="entry name" value="DUF2092"/>
</dbReference>
<comment type="caution">
    <text evidence="1">The sequence shown here is derived from an EMBL/GenBank/DDBJ whole genome shotgun (WGS) entry which is preliminary data.</text>
</comment>
<organism evidence="1">
    <name type="scientific">Caldicellulosiruptor owensensis</name>
    <dbReference type="NCBI Taxonomy" id="55205"/>
    <lineage>
        <taxon>Bacteria</taxon>
        <taxon>Bacillati</taxon>
        <taxon>Bacillota</taxon>
        <taxon>Bacillota incertae sedis</taxon>
        <taxon>Caldicellulosiruptorales</taxon>
        <taxon>Caldicellulosiruptoraceae</taxon>
        <taxon>Caldicellulosiruptor</taxon>
    </lineage>
</organism>
<proteinExistence type="predicted"/>